<evidence type="ECO:0000313" key="6">
    <source>
        <dbReference type="EMBL" id="KAF2106857.1"/>
    </source>
</evidence>
<keyword evidence="3 6" id="KW-0808">Transferase</keyword>
<dbReference type="InterPro" id="IPR002685">
    <property type="entry name" value="Glyco_trans_15"/>
</dbReference>
<dbReference type="EMBL" id="ML977359">
    <property type="protein sequence ID" value="KAF2106857.1"/>
    <property type="molecule type" value="Genomic_DNA"/>
</dbReference>
<proteinExistence type="inferred from homology"/>
<evidence type="ECO:0000313" key="7">
    <source>
        <dbReference type="Proteomes" id="UP000799770"/>
    </source>
</evidence>
<dbReference type="GO" id="GO:0000032">
    <property type="term" value="P:cell wall mannoprotein biosynthetic process"/>
    <property type="evidence" value="ECO:0007669"/>
    <property type="project" value="TreeGrafter"/>
</dbReference>
<dbReference type="Proteomes" id="UP000799770">
    <property type="component" value="Unassembled WGS sequence"/>
</dbReference>
<evidence type="ECO:0000256" key="2">
    <source>
        <dbReference type="ARBA" id="ARBA00022676"/>
    </source>
</evidence>
<evidence type="ECO:0000256" key="3">
    <source>
        <dbReference type="ARBA" id="ARBA00022679"/>
    </source>
</evidence>
<protein>
    <submittedName>
        <fullName evidence="6">Glycolipid 2-alpha-mannosyltransferase</fullName>
    </submittedName>
</protein>
<feature type="transmembrane region" description="Helical" evidence="5">
    <location>
        <begin position="12"/>
        <end position="33"/>
    </location>
</feature>
<dbReference type="OrthoDB" id="439943at2759"/>
<dbReference type="PANTHER" id="PTHR31121">
    <property type="entry name" value="ALPHA-1,2 MANNOSYLTRANSFERASE KTR1"/>
    <property type="match status" value="1"/>
</dbReference>
<keyword evidence="7" id="KW-1185">Reference proteome</keyword>
<name>A0A6A5YKI9_9PLEO</name>
<keyword evidence="5" id="KW-0812">Transmembrane</keyword>
<dbReference type="Gene3D" id="3.90.550.10">
    <property type="entry name" value="Spore Coat Polysaccharide Biosynthesis Protein SpsA, Chain A"/>
    <property type="match status" value="1"/>
</dbReference>
<dbReference type="PANTHER" id="PTHR31121:SF2">
    <property type="entry name" value="MANNOSYLTRANSFERASE KTR5-RELATED"/>
    <property type="match status" value="1"/>
</dbReference>
<keyword evidence="5" id="KW-0472">Membrane</keyword>
<comment type="similarity">
    <text evidence="1">Belongs to the glycosyltransferase 15 family.</text>
</comment>
<gene>
    <name evidence="6" type="ORF">BDV96DRAFT_507324</name>
</gene>
<dbReference type="PIRSF" id="PIRSF018153">
    <property type="entry name" value="Glyco_trans_15"/>
    <property type="match status" value="1"/>
</dbReference>
<dbReference type="AlphaFoldDB" id="A0A6A5YKI9"/>
<accession>A0A6A5YKI9</accession>
<evidence type="ECO:0000256" key="1">
    <source>
        <dbReference type="ARBA" id="ARBA00007677"/>
    </source>
</evidence>
<dbReference type="SUPFAM" id="SSF53448">
    <property type="entry name" value="Nucleotide-diphospho-sugar transferases"/>
    <property type="match status" value="1"/>
</dbReference>
<dbReference type="GO" id="GO:0006487">
    <property type="term" value="P:protein N-linked glycosylation"/>
    <property type="evidence" value="ECO:0007669"/>
    <property type="project" value="TreeGrafter"/>
</dbReference>
<evidence type="ECO:0000256" key="4">
    <source>
        <dbReference type="PIRSR" id="PIRSR018153-1"/>
    </source>
</evidence>
<organism evidence="6 7">
    <name type="scientific">Lophiotrema nucula</name>
    <dbReference type="NCBI Taxonomy" id="690887"/>
    <lineage>
        <taxon>Eukaryota</taxon>
        <taxon>Fungi</taxon>
        <taxon>Dikarya</taxon>
        <taxon>Ascomycota</taxon>
        <taxon>Pezizomycotina</taxon>
        <taxon>Dothideomycetes</taxon>
        <taxon>Pleosporomycetidae</taxon>
        <taxon>Pleosporales</taxon>
        <taxon>Lophiotremataceae</taxon>
        <taxon>Lophiotrema</taxon>
    </lineage>
</organism>
<dbReference type="GO" id="GO:0016020">
    <property type="term" value="C:membrane"/>
    <property type="evidence" value="ECO:0007669"/>
    <property type="project" value="InterPro"/>
</dbReference>
<evidence type="ECO:0000256" key="5">
    <source>
        <dbReference type="SAM" id="Phobius"/>
    </source>
</evidence>
<dbReference type="InterPro" id="IPR029044">
    <property type="entry name" value="Nucleotide-diphossugar_trans"/>
</dbReference>
<feature type="active site" description="Nucleophile" evidence="4">
    <location>
        <position position="286"/>
    </location>
</feature>
<keyword evidence="2 6" id="KW-0328">Glycosyltransferase</keyword>
<sequence length="417" mass="49488">MIRLYLWRSTRWRLVLVILLGLILELLLHQYYYHVPRPSQHHDPPFQIGCKEPRTDAPRENATIVMLAQNADLEQALVSIQSLEDHFNRWFHYPVTFLNDQPWSEEFISRMRKAVSGETIFEVVPSEMFGYPGWMDREDAKQSGLVQEANGIHKGGLESYHHMCRFYSGKFYDVEALKSYRWYWRVEPHVQFTCSVTYDPFVEMAKTGKKYGYTVALWELDSTVPSLFRAVSDYKAEKRIKTTALWKSMIRPSRIPWPLRKIWRFKQLHDASGDEWNLCHFWSNFEIADMDFFRSQEHRDFFEYLDRKGGFYFERWGDASIHAWAAALLLQPHELHYFQDFGYFHDPWRVAPANAKGGQLPDSKALSGRGKEWAEESQNGVGCRCEHREIRNFQNWCFNKVQRATHPTPWPNKIGWQ</sequence>
<dbReference type="Pfam" id="PF01793">
    <property type="entry name" value="Glyco_transf_15"/>
    <property type="match status" value="1"/>
</dbReference>
<dbReference type="GO" id="GO:0005794">
    <property type="term" value="C:Golgi apparatus"/>
    <property type="evidence" value="ECO:0007669"/>
    <property type="project" value="TreeGrafter"/>
</dbReference>
<dbReference type="GO" id="GO:0000026">
    <property type="term" value="F:alpha-1,2-mannosyltransferase activity"/>
    <property type="evidence" value="ECO:0007669"/>
    <property type="project" value="TreeGrafter"/>
</dbReference>
<keyword evidence="5" id="KW-1133">Transmembrane helix</keyword>
<reference evidence="6" key="1">
    <citation type="journal article" date="2020" name="Stud. Mycol.">
        <title>101 Dothideomycetes genomes: a test case for predicting lifestyles and emergence of pathogens.</title>
        <authorList>
            <person name="Haridas S."/>
            <person name="Albert R."/>
            <person name="Binder M."/>
            <person name="Bloem J."/>
            <person name="Labutti K."/>
            <person name="Salamov A."/>
            <person name="Andreopoulos B."/>
            <person name="Baker S."/>
            <person name="Barry K."/>
            <person name="Bills G."/>
            <person name="Bluhm B."/>
            <person name="Cannon C."/>
            <person name="Castanera R."/>
            <person name="Culley D."/>
            <person name="Daum C."/>
            <person name="Ezra D."/>
            <person name="Gonzalez J."/>
            <person name="Henrissat B."/>
            <person name="Kuo A."/>
            <person name="Liang C."/>
            <person name="Lipzen A."/>
            <person name="Lutzoni F."/>
            <person name="Magnuson J."/>
            <person name="Mondo S."/>
            <person name="Nolan M."/>
            <person name="Ohm R."/>
            <person name="Pangilinan J."/>
            <person name="Park H.-J."/>
            <person name="Ramirez L."/>
            <person name="Alfaro M."/>
            <person name="Sun H."/>
            <person name="Tritt A."/>
            <person name="Yoshinaga Y."/>
            <person name="Zwiers L.-H."/>
            <person name="Turgeon B."/>
            <person name="Goodwin S."/>
            <person name="Spatafora J."/>
            <person name="Crous P."/>
            <person name="Grigoriev I."/>
        </authorList>
    </citation>
    <scope>NUCLEOTIDE SEQUENCE</scope>
    <source>
        <strain evidence="6">CBS 627.86</strain>
    </source>
</reference>